<comment type="caution">
    <text evidence="4">The sequence shown here is derived from an EMBL/GenBank/DDBJ whole genome shotgun (WGS) entry which is preliminary data.</text>
</comment>
<comment type="similarity">
    <text evidence="1">Belongs to the ROK (NagC/XylR) family.</text>
</comment>
<proteinExistence type="inferred from homology"/>
<gene>
    <name evidence="4" type="ORF">AN216_00745</name>
</gene>
<name>A0A1E7KQ39_9ACTN</name>
<feature type="domain" description="HTH iclR-type" evidence="3">
    <location>
        <begin position="19"/>
        <end position="66"/>
    </location>
</feature>
<dbReference type="InterPro" id="IPR005471">
    <property type="entry name" value="Tscrpt_reg_IclR_N"/>
</dbReference>
<feature type="region of interest" description="Disordered" evidence="2">
    <location>
        <begin position="65"/>
        <end position="103"/>
    </location>
</feature>
<keyword evidence="5" id="KW-1185">Reference proteome</keyword>
<dbReference type="InterPro" id="IPR036388">
    <property type="entry name" value="WH-like_DNA-bd_sf"/>
</dbReference>
<dbReference type="Gene3D" id="1.10.10.10">
    <property type="entry name" value="Winged helix-like DNA-binding domain superfamily/Winged helix DNA-binding domain"/>
    <property type="match status" value="1"/>
</dbReference>
<feature type="region of interest" description="Disordered" evidence="2">
    <location>
        <begin position="1"/>
        <end position="23"/>
    </location>
</feature>
<dbReference type="SUPFAM" id="SSF53067">
    <property type="entry name" value="Actin-like ATPase domain"/>
    <property type="match status" value="1"/>
</dbReference>
<dbReference type="Gene3D" id="3.30.420.40">
    <property type="match status" value="2"/>
</dbReference>
<evidence type="ECO:0000313" key="5">
    <source>
        <dbReference type="Proteomes" id="UP000176101"/>
    </source>
</evidence>
<evidence type="ECO:0000259" key="3">
    <source>
        <dbReference type="Pfam" id="PF09339"/>
    </source>
</evidence>
<dbReference type="GO" id="GO:0006355">
    <property type="term" value="P:regulation of DNA-templated transcription"/>
    <property type="evidence" value="ECO:0007669"/>
    <property type="project" value="InterPro"/>
</dbReference>
<dbReference type="Proteomes" id="UP000176101">
    <property type="component" value="Unassembled WGS sequence"/>
</dbReference>
<dbReference type="AlphaFoldDB" id="A0A1E7KQ39"/>
<evidence type="ECO:0000313" key="4">
    <source>
        <dbReference type="EMBL" id="OEV06059.1"/>
    </source>
</evidence>
<sequence>MGRSETASERTTARAARTARAGEVLDLVRRGRASTTSQIAQQMGLARSTVAERVELLRAHGLLEQGPDVGAGGGSGDSRDSGSGGSRDSAASGTARRGRPPSVLTFNPGAGLVLTAQLGMSAIRAAVTDLHGRILWSRFVDLDIGYGPDVVLARVEREFTRGLTALGASPARVHGISVGVPGTVELGTTQPPPSGPTRPWIDYPIAERLANLYPGPVFVEPDINLLALGEHRGAWPDAPVFVLLKVGTVIESGIVIGDRVARGAAGLAGEIGHTHVPGASAECACGNVGCLSAIASGGALARTLNDGGHAIGTAREVAEAANGGVLEARQAVREAGREIGEVLAGVINLLNPQVISIWGYLADAGDHLFAGVHESVYRYAVHAATRNLRIERSRLGDDASTRGAAAMVVERTLLPEAIDRYIQRAQDCEQVHEPG</sequence>
<dbReference type="PANTHER" id="PTHR18964:SF173">
    <property type="entry name" value="GLUCOKINASE"/>
    <property type="match status" value="1"/>
</dbReference>
<protein>
    <recommendedName>
        <fullName evidence="3">HTH iclR-type domain-containing protein</fullName>
    </recommendedName>
</protein>
<dbReference type="Pfam" id="PF00480">
    <property type="entry name" value="ROK"/>
    <property type="match status" value="1"/>
</dbReference>
<evidence type="ECO:0000256" key="1">
    <source>
        <dbReference type="ARBA" id="ARBA00006479"/>
    </source>
</evidence>
<accession>A0A1E7KQ39</accession>
<dbReference type="PATRIC" id="fig|1075402.3.peg.150"/>
<dbReference type="GO" id="GO:0003677">
    <property type="term" value="F:DNA binding"/>
    <property type="evidence" value="ECO:0007669"/>
    <property type="project" value="InterPro"/>
</dbReference>
<evidence type="ECO:0000256" key="2">
    <source>
        <dbReference type="SAM" id="MobiDB-lite"/>
    </source>
</evidence>
<dbReference type="InterPro" id="IPR036390">
    <property type="entry name" value="WH_DNA-bd_sf"/>
</dbReference>
<dbReference type="EMBL" id="LJGU01000089">
    <property type="protein sequence ID" value="OEV06059.1"/>
    <property type="molecule type" value="Genomic_DNA"/>
</dbReference>
<dbReference type="InterPro" id="IPR000600">
    <property type="entry name" value="ROK"/>
</dbReference>
<reference evidence="4 5" key="1">
    <citation type="journal article" date="2016" name="Front. Microbiol.">
        <title>Comparative Genomics Analysis of Streptomyces Species Reveals Their Adaptation to the Marine Environment and Their Diversity at the Genomic Level.</title>
        <authorList>
            <person name="Tian X."/>
            <person name="Zhang Z."/>
            <person name="Yang T."/>
            <person name="Chen M."/>
            <person name="Li J."/>
            <person name="Chen F."/>
            <person name="Yang J."/>
            <person name="Li W."/>
            <person name="Zhang B."/>
            <person name="Zhang Z."/>
            <person name="Wu J."/>
            <person name="Zhang C."/>
            <person name="Long L."/>
            <person name="Xiao J."/>
        </authorList>
    </citation>
    <scope>NUCLEOTIDE SEQUENCE [LARGE SCALE GENOMIC DNA]</scope>
    <source>
        <strain evidence="4 5">SCSIO 02100</strain>
    </source>
</reference>
<dbReference type="SUPFAM" id="SSF46785">
    <property type="entry name" value="Winged helix' DNA-binding domain"/>
    <property type="match status" value="1"/>
</dbReference>
<organism evidence="4 5">
    <name type="scientific">Streptomyces oceani</name>
    <dbReference type="NCBI Taxonomy" id="1075402"/>
    <lineage>
        <taxon>Bacteria</taxon>
        <taxon>Bacillati</taxon>
        <taxon>Actinomycetota</taxon>
        <taxon>Actinomycetes</taxon>
        <taxon>Kitasatosporales</taxon>
        <taxon>Streptomycetaceae</taxon>
        <taxon>Streptomyces</taxon>
    </lineage>
</organism>
<dbReference type="STRING" id="1075402.AN216_00745"/>
<feature type="compositionally biased region" description="Basic and acidic residues" evidence="2">
    <location>
        <begin position="1"/>
        <end position="12"/>
    </location>
</feature>
<dbReference type="Pfam" id="PF09339">
    <property type="entry name" value="HTH_IclR"/>
    <property type="match status" value="1"/>
</dbReference>
<dbReference type="InterPro" id="IPR043129">
    <property type="entry name" value="ATPase_NBD"/>
</dbReference>
<feature type="compositionally biased region" description="Low complexity" evidence="2">
    <location>
        <begin position="86"/>
        <end position="95"/>
    </location>
</feature>
<dbReference type="PANTHER" id="PTHR18964">
    <property type="entry name" value="ROK (REPRESSOR, ORF, KINASE) FAMILY"/>
    <property type="match status" value="1"/>
</dbReference>